<accession>A0A3E0WQ82</accession>
<dbReference type="Proteomes" id="UP000256763">
    <property type="component" value="Unassembled WGS sequence"/>
</dbReference>
<dbReference type="EMBL" id="NFZW01000013">
    <property type="protein sequence ID" value="RFA35130.1"/>
    <property type="molecule type" value="Genomic_DNA"/>
</dbReference>
<name>A0A3E0WQ82_9GAMM</name>
<organism evidence="1 2">
    <name type="scientific">Alkalilimnicola ehrlichii</name>
    <dbReference type="NCBI Taxonomy" id="351052"/>
    <lineage>
        <taxon>Bacteria</taxon>
        <taxon>Pseudomonadati</taxon>
        <taxon>Pseudomonadota</taxon>
        <taxon>Gammaproteobacteria</taxon>
        <taxon>Chromatiales</taxon>
        <taxon>Ectothiorhodospiraceae</taxon>
        <taxon>Alkalilimnicola</taxon>
    </lineage>
</organism>
<evidence type="ECO:0000313" key="1">
    <source>
        <dbReference type="EMBL" id="RFA35130.1"/>
    </source>
</evidence>
<comment type="caution">
    <text evidence="1">The sequence shown here is derived from an EMBL/GenBank/DDBJ whole genome shotgun (WGS) entry which is preliminary data.</text>
</comment>
<evidence type="ECO:0000313" key="2">
    <source>
        <dbReference type="Proteomes" id="UP000256763"/>
    </source>
</evidence>
<sequence>MNAPVSDRFGRRPLQIVEIDEDFCPLIYGEAPCSAELGVTGVRKCYNRFRSCQSVSSYERGTLTLRFAKPQSGLPKGMTVFPALVSVSTNPTSLNVGGSDKSRGPLGRRATVTVKLKDFSYHDRYTDKYARERVTGEAQIDEPGYNPAKRGTFFGKYRKRNPYYQGRAMRVREGYEGQLIEEMRTRHYVITKFVGPNSSGEVTFEAKDVLDLADNERAVAPRPGSGALDREIDEQATSFNLLPEGVGAEYPVAGRAVIGSEMVEYSRSGDAITLTARGVRTEVASHDEGDTFQPVLTFHLARIDEVIKTLLIDYAGISPEFIPDDEWQEEAETWLNSFQLTRDITEPTGVTSLIGELSELGPYIWWDELAQKIRLRANRPPGAGAVPLLSDGRDIVKESTEATDRPDERITQVWIYYGQIDPTGSVDDAANYRRLRVTPDLAAQSPEQYGDTRIKRIFTPWMTGGNEGEVLAISNRLLARYRDTPRRISLKTDAKDRGLWTGDVADLLTRIDEDETGRPEANRWQVISAEEVEPGHRVKFVFQSFEFVGRYAFFTPDDYPDYGSADPSQRNFGAWFAPSGDGFPDGTEAYQFI</sequence>
<keyword evidence="2" id="KW-1185">Reference proteome</keyword>
<protein>
    <submittedName>
        <fullName evidence="1">Uncharacterized protein</fullName>
    </submittedName>
</protein>
<gene>
    <name evidence="1" type="ORF">CAL65_13570</name>
</gene>
<proteinExistence type="predicted"/>
<reference evidence="2" key="1">
    <citation type="submission" date="2017-05" db="EMBL/GenBank/DDBJ databases">
        <authorList>
            <person name="Sharma S."/>
            <person name="Sidhu C."/>
            <person name="Pinnaka A.K."/>
        </authorList>
    </citation>
    <scope>NUCLEOTIDE SEQUENCE [LARGE SCALE GENOMIC DNA]</scope>
    <source>
        <strain evidence="2">AK93</strain>
    </source>
</reference>
<dbReference type="AlphaFoldDB" id="A0A3E0WQ82"/>